<proteinExistence type="predicted"/>
<dbReference type="NCBIfam" id="TIGR01498">
    <property type="entry name" value="folK"/>
    <property type="match status" value="1"/>
</dbReference>
<evidence type="ECO:0000256" key="3">
    <source>
        <dbReference type="ARBA" id="ARBA00022679"/>
    </source>
</evidence>
<dbReference type="InterPro" id="IPR000550">
    <property type="entry name" value="Hppk"/>
</dbReference>
<keyword evidence="3" id="KW-0808">Transferase</keyword>
<dbReference type="OrthoDB" id="9790168at2"/>
<dbReference type="EMBL" id="FXAM01000001">
    <property type="protein sequence ID" value="SMF96846.1"/>
    <property type="molecule type" value="Genomic_DNA"/>
</dbReference>
<dbReference type="GO" id="GO:0003848">
    <property type="term" value="F:2-amino-4-hydroxy-6-hydroxymethyldihydropteridine diphosphokinase activity"/>
    <property type="evidence" value="ECO:0007669"/>
    <property type="project" value="UniProtKB-EC"/>
</dbReference>
<dbReference type="PANTHER" id="PTHR43071">
    <property type="entry name" value="2-AMINO-4-HYDROXY-6-HYDROXYMETHYLDIHYDROPTERIDINE PYROPHOSPHOKINASE"/>
    <property type="match status" value="1"/>
</dbReference>
<dbReference type="GO" id="GO:0005524">
    <property type="term" value="F:ATP binding"/>
    <property type="evidence" value="ECO:0007669"/>
    <property type="project" value="UniProtKB-KW"/>
</dbReference>
<evidence type="ECO:0000313" key="10">
    <source>
        <dbReference type="Proteomes" id="UP000192923"/>
    </source>
</evidence>
<dbReference type="Pfam" id="PF01288">
    <property type="entry name" value="HPPK"/>
    <property type="match status" value="1"/>
</dbReference>
<dbReference type="GO" id="GO:0046656">
    <property type="term" value="P:folic acid biosynthetic process"/>
    <property type="evidence" value="ECO:0007669"/>
    <property type="project" value="UniProtKB-KW"/>
</dbReference>
<dbReference type="PANTHER" id="PTHR43071:SF2">
    <property type="entry name" value="2-AMINO-4-HYDROXY-6-HYDROXYMETHYLDIHYDROPTERIDINE PYROPHOSPHOKINASE"/>
    <property type="match status" value="1"/>
</dbReference>
<evidence type="ECO:0000256" key="7">
    <source>
        <dbReference type="ARBA" id="ARBA00022909"/>
    </source>
</evidence>
<name>A0A1Y6D2M7_9GAMM</name>
<dbReference type="Proteomes" id="UP000192923">
    <property type="component" value="Unassembled WGS sequence"/>
</dbReference>
<dbReference type="RefSeq" id="WP_085215699.1">
    <property type="nucleotide sequence ID" value="NZ_FXAM01000001.1"/>
</dbReference>
<organism evidence="9 10">
    <name type="scientific">Methylomagnum ishizawai</name>
    <dbReference type="NCBI Taxonomy" id="1760988"/>
    <lineage>
        <taxon>Bacteria</taxon>
        <taxon>Pseudomonadati</taxon>
        <taxon>Pseudomonadota</taxon>
        <taxon>Gammaproteobacteria</taxon>
        <taxon>Methylococcales</taxon>
        <taxon>Methylococcaceae</taxon>
        <taxon>Methylomagnum</taxon>
    </lineage>
</organism>
<sequence>MPEVFLGLGSARDRERHLPAALAELARLFGPLRVSSLYETAAVGFEGPAFHNLVVGCETALSPAELLPLLKAIEDRQGRVRQADPPVPPTLDIDLLLYGDVVMEEGKLKLPRGDILRHAFVLEPLAEIAPDHRHPVDGRRYAELWAAFDKAGLVRTRLPAPWCKE</sequence>
<evidence type="ECO:0000256" key="5">
    <source>
        <dbReference type="ARBA" id="ARBA00022777"/>
    </source>
</evidence>
<dbReference type="UniPathway" id="UPA00077">
    <property type="reaction ID" value="UER00155"/>
</dbReference>
<dbReference type="SUPFAM" id="SSF55083">
    <property type="entry name" value="6-hydroxymethyl-7,8-dihydropterin pyrophosphokinase, HPPK"/>
    <property type="match status" value="1"/>
</dbReference>
<keyword evidence="4" id="KW-0547">Nucleotide-binding</keyword>
<keyword evidence="6" id="KW-0067">ATP-binding</keyword>
<evidence type="ECO:0000256" key="1">
    <source>
        <dbReference type="ARBA" id="ARBA00005051"/>
    </source>
</evidence>
<dbReference type="GO" id="GO:0016301">
    <property type="term" value="F:kinase activity"/>
    <property type="evidence" value="ECO:0007669"/>
    <property type="project" value="UniProtKB-KW"/>
</dbReference>
<dbReference type="GO" id="GO:0046654">
    <property type="term" value="P:tetrahydrofolate biosynthetic process"/>
    <property type="evidence" value="ECO:0007669"/>
    <property type="project" value="UniProtKB-UniPathway"/>
</dbReference>
<feature type="domain" description="7,8-dihydro-6-hydroxymethylpterin-pyrophosphokinase" evidence="8">
    <location>
        <begin position="5"/>
        <end position="130"/>
    </location>
</feature>
<reference evidence="9 10" key="1">
    <citation type="submission" date="2016-12" db="EMBL/GenBank/DDBJ databases">
        <authorList>
            <person name="Song W.-J."/>
            <person name="Kurnit D.M."/>
        </authorList>
    </citation>
    <scope>NUCLEOTIDE SEQUENCE [LARGE SCALE GENOMIC DNA]</scope>
    <source>
        <strain evidence="9 10">175</strain>
    </source>
</reference>
<accession>A0A1Y6D2M7</accession>
<dbReference type="InterPro" id="IPR035907">
    <property type="entry name" value="Hppk_sf"/>
</dbReference>
<dbReference type="STRING" id="1760988.SAMN02949497_4260"/>
<dbReference type="EC" id="2.7.6.3" evidence="2"/>
<dbReference type="CDD" id="cd00483">
    <property type="entry name" value="HPPK"/>
    <property type="match status" value="1"/>
</dbReference>
<keyword evidence="7" id="KW-0289">Folate biosynthesis</keyword>
<keyword evidence="5 9" id="KW-0418">Kinase</keyword>
<evidence type="ECO:0000313" key="9">
    <source>
        <dbReference type="EMBL" id="SMF96846.1"/>
    </source>
</evidence>
<protein>
    <recommendedName>
        <fullName evidence="2">2-amino-4-hydroxy-6-hydroxymethyldihydropteridine diphosphokinase</fullName>
        <ecNumber evidence="2">2.7.6.3</ecNumber>
    </recommendedName>
</protein>
<comment type="pathway">
    <text evidence="1">Cofactor biosynthesis; tetrahydrofolate biosynthesis; 2-amino-4-hydroxy-6-hydroxymethyl-7,8-dihydropteridine diphosphate from 7,8-dihydroneopterin triphosphate: step 4/4.</text>
</comment>
<gene>
    <name evidence="9" type="ORF">SAMN02949497_4260</name>
</gene>
<evidence type="ECO:0000256" key="6">
    <source>
        <dbReference type="ARBA" id="ARBA00022840"/>
    </source>
</evidence>
<evidence type="ECO:0000256" key="2">
    <source>
        <dbReference type="ARBA" id="ARBA00013253"/>
    </source>
</evidence>
<evidence type="ECO:0000259" key="8">
    <source>
        <dbReference type="Pfam" id="PF01288"/>
    </source>
</evidence>
<keyword evidence="10" id="KW-1185">Reference proteome</keyword>
<evidence type="ECO:0000256" key="4">
    <source>
        <dbReference type="ARBA" id="ARBA00022741"/>
    </source>
</evidence>
<dbReference type="AlphaFoldDB" id="A0A1Y6D2M7"/>
<dbReference type="Gene3D" id="3.30.70.560">
    <property type="entry name" value="7,8-Dihydro-6-hydroxymethylpterin-pyrophosphokinase HPPK"/>
    <property type="match status" value="1"/>
</dbReference>